<keyword evidence="2" id="KW-0560">Oxidoreductase</keyword>
<dbReference type="GO" id="GO:0003865">
    <property type="term" value="F:3-oxo-5-alpha-steroid 4-dehydrogenase activity"/>
    <property type="evidence" value="ECO:0007669"/>
    <property type="project" value="UniProtKB-EC"/>
</dbReference>
<dbReference type="Gene3D" id="2.120.10.30">
    <property type="entry name" value="TolB, C-terminal domain"/>
    <property type="match status" value="1"/>
</dbReference>
<dbReference type="Proteomes" id="UP000005707">
    <property type="component" value="Unassembled WGS sequence"/>
</dbReference>
<sequence length="281" mass="31510">MIMKSILHVYNVEQKECRVLNVFNGHIEAPNWTMDGKNLVYNADGHIFRFDLESLESTQINTEDCTSCNNDHVLSFDGKMIAISSGHKESYESRIWTLPLEGGKPTLVTPNAPSYLHGWSPDGRTLAYCAERNGNFDIYTIPATGGEETRLTTAEGLDDGPEYSPSGDHIWFNSVRSGLMQIWRMNADGSEQTRMTKDDFNNWFPHISPDGEKVVFISYYKDQVAPGDHPANKDVKIRMMSANGGDVTTLLDVFGGQGTMNVNSWSPDSKEFAFVTYKLDE</sequence>
<reference evidence="2 3" key="2">
    <citation type="journal article" date="2013" name="PLoS ONE">
        <title>INDIGO - INtegrated Data Warehouse of MIcrobial GenOmes with Examples from the Red Sea Extremophiles.</title>
        <authorList>
            <person name="Alam I."/>
            <person name="Antunes A."/>
            <person name="Kamau A.A."/>
            <person name="Ba Alawi W."/>
            <person name="Kalkatawi M."/>
            <person name="Stingl U."/>
            <person name="Bajic V.B."/>
        </authorList>
    </citation>
    <scope>NUCLEOTIDE SEQUENCE [LARGE SCALE GENOMIC DNA]</scope>
    <source>
        <strain evidence="2 3">SSD-17B</strain>
    </source>
</reference>
<dbReference type="InterPro" id="IPR011042">
    <property type="entry name" value="6-blade_b-propeller_TolB-like"/>
</dbReference>
<dbReference type="InParanoid" id="U2FEA8"/>
<dbReference type="PANTHER" id="PTHR36842:SF1">
    <property type="entry name" value="PROTEIN TOLB"/>
    <property type="match status" value="1"/>
</dbReference>
<dbReference type="EMBL" id="AFNU02000012">
    <property type="protein sequence ID" value="ERJ11300.1"/>
    <property type="molecule type" value="Genomic_DNA"/>
</dbReference>
<dbReference type="AlphaFoldDB" id="U2FEA8"/>
<dbReference type="InterPro" id="IPR011659">
    <property type="entry name" value="WD40"/>
</dbReference>
<gene>
    <name evidence="2" type="ORF">HLPCO_002602</name>
</gene>
<dbReference type="eggNOG" id="COG0823">
    <property type="taxonomic scope" value="Bacteria"/>
</dbReference>
<name>U2FEA8_9MOLU</name>
<proteinExistence type="inferred from homology"/>
<dbReference type="PANTHER" id="PTHR36842">
    <property type="entry name" value="PROTEIN TOLB HOMOLOG"/>
    <property type="match status" value="1"/>
</dbReference>
<dbReference type="EC" id="1.3.99.5" evidence="2"/>
<dbReference type="STRING" id="1033810.HLPCO_002602"/>
<reference evidence="2 3" key="1">
    <citation type="journal article" date="2011" name="J. Bacteriol.">
        <title>Genome sequence of Haloplasma contractile, an unusual contractile bacterium from a deep-sea anoxic brine lake.</title>
        <authorList>
            <person name="Antunes A."/>
            <person name="Alam I."/>
            <person name="El Dorry H."/>
            <person name="Siam R."/>
            <person name="Robertson A."/>
            <person name="Bajic V.B."/>
            <person name="Stingl U."/>
        </authorList>
    </citation>
    <scope>NUCLEOTIDE SEQUENCE [LARGE SCALE GENOMIC DNA]</scope>
    <source>
        <strain evidence="2 3">SSD-17B</strain>
    </source>
</reference>
<evidence type="ECO:0000313" key="3">
    <source>
        <dbReference type="Proteomes" id="UP000005707"/>
    </source>
</evidence>
<organism evidence="2 3">
    <name type="scientific">Haloplasma contractile SSD-17B</name>
    <dbReference type="NCBI Taxonomy" id="1033810"/>
    <lineage>
        <taxon>Bacteria</taxon>
        <taxon>Bacillati</taxon>
        <taxon>Mycoplasmatota</taxon>
        <taxon>Mollicutes</taxon>
        <taxon>Haloplasmatales</taxon>
        <taxon>Haloplasmataceae</taxon>
        <taxon>Haloplasma</taxon>
    </lineage>
</organism>
<comment type="caution">
    <text evidence="2">The sequence shown here is derived from an EMBL/GenBank/DDBJ whole genome shotgun (WGS) entry which is preliminary data.</text>
</comment>
<keyword evidence="3" id="KW-1185">Reference proteome</keyword>
<protein>
    <submittedName>
        <fullName evidence="2">3-oxo-5-alpha-steroid 4-dehydrogenase 2 protein</fullName>
        <ecNumber evidence="2">1.3.99.5</ecNumber>
    </submittedName>
</protein>
<evidence type="ECO:0000313" key="2">
    <source>
        <dbReference type="EMBL" id="ERJ11300.1"/>
    </source>
</evidence>
<evidence type="ECO:0000256" key="1">
    <source>
        <dbReference type="ARBA" id="ARBA00009820"/>
    </source>
</evidence>
<dbReference type="SUPFAM" id="SSF82171">
    <property type="entry name" value="DPP6 N-terminal domain-like"/>
    <property type="match status" value="1"/>
</dbReference>
<dbReference type="Pfam" id="PF07676">
    <property type="entry name" value="PD40"/>
    <property type="match status" value="2"/>
</dbReference>
<accession>U2FEA8</accession>
<comment type="similarity">
    <text evidence="1">Belongs to the TolB family.</text>
</comment>